<dbReference type="Proteomes" id="UP000076519">
    <property type="component" value="Unassembled WGS sequence"/>
</dbReference>
<evidence type="ECO:0000313" key="3">
    <source>
        <dbReference type="Proteomes" id="UP000076519"/>
    </source>
</evidence>
<comment type="caution">
    <text evidence="2">The sequence shown here is derived from an EMBL/GenBank/DDBJ whole genome shotgun (WGS) entry which is preliminary data.</text>
</comment>
<dbReference type="PATRIC" id="fig|1359.32.peg.549"/>
<dbReference type="AlphaFoldDB" id="A0A166J054"/>
<accession>A0A166J054</accession>
<evidence type="ECO:0000313" key="2">
    <source>
        <dbReference type="EMBL" id="KZK05291.1"/>
    </source>
</evidence>
<reference evidence="2 3" key="1">
    <citation type="submission" date="2015-08" db="EMBL/GenBank/DDBJ databases">
        <title>Draft Genome Sequences of 11 Lactococcus lactis subspecies cremoris strains.</title>
        <authorList>
            <person name="Wels M."/>
            <person name="Backus L."/>
            <person name="Boekhorst J."/>
            <person name="Dijkstra A."/>
            <person name="Beerthuizen M."/>
            <person name="Siezen R."/>
            <person name="Bachmann H."/>
            <person name="Van Hijum S."/>
        </authorList>
    </citation>
    <scope>NUCLEOTIDE SEQUENCE [LARGE SCALE GENOMIC DNA]</scope>
    <source>
        <strain evidence="2 3">KW10</strain>
    </source>
</reference>
<feature type="transmembrane region" description="Helical" evidence="1">
    <location>
        <begin position="9"/>
        <end position="27"/>
    </location>
</feature>
<sequence>MKKSTWRKFLAGFMIAIGLVIMIKTLVRLSNASFGSYGFGLALLILGLFISGIFPRKRDKDKK</sequence>
<dbReference type="EMBL" id="LIYF01000035">
    <property type="protein sequence ID" value="KZK05291.1"/>
    <property type="molecule type" value="Genomic_DNA"/>
</dbReference>
<name>A0A166J054_LACLC</name>
<keyword evidence="1" id="KW-0472">Membrane</keyword>
<evidence type="ECO:0000256" key="1">
    <source>
        <dbReference type="SAM" id="Phobius"/>
    </source>
</evidence>
<proteinExistence type="predicted"/>
<gene>
    <name evidence="2" type="ORF">AB996_2052</name>
</gene>
<keyword evidence="1" id="KW-0812">Transmembrane</keyword>
<protein>
    <submittedName>
        <fullName evidence="2">Uncharacterized protein</fullName>
    </submittedName>
</protein>
<keyword evidence="1" id="KW-1133">Transmembrane helix</keyword>
<organism evidence="2 3">
    <name type="scientific">Lactococcus lactis subsp. cremoris</name>
    <name type="common">Streptococcus cremoris</name>
    <dbReference type="NCBI Taxonomy" id="1359"/>
    <lineage>
        <taxon>Bacteria</taxon>
        <taxon>Bacillati</taxon>
        <taxon>Bacillota</taxon>
        <taxon>Bacilli</taxon>
        <taxon>Lactobacillales</taxon>
        <taxon>Streptococcaceae</taxon>
        <taxon>Lactococcus</taxon>
    </lineage>
</organism>
<feature type="transmembrane region" description="Helical" evidence="1">
    <location>
        <begin position="33"/>
        <end position="54"/>
    </location>
</feature>
<dbReference type="RefSeq" id="WP_063282262.1">
    <property type="nucleotide sequence ID" value="NZ_LIYF01000035.1"/>
</dbReference>